<dbReference type="Pfam" id="PF07892">
    <property type="entry name" value="DUF1667"/>
    <property type="match status" value="1"/>
</dbReference>
<dbReference type="SUPFAM" id="SSF160148">
    <property type="entry name" value="CPE0013-like"/>
    <property type="match status" value="1"/>
</dbReference>
<dbReference type="PANTHER" id="PTHR39450:SF1">
    <property type="entry name" value="DUF1667 DOMAIN-CONTAINING PROTEIN"/>
    <property type="match status" value="1"/>
</dbReference>
<dbReference type="SUPFAM" id="SSF53706">
    <property type="entry name" value="Formate dehydrogenase/DMSO reductase, domains 1-3"/>
    <property type="match status" value="1"/>
</dbReference>
<protein>
    <submittedName>
        <fullName evidence="1">Uncharacterized protein with conserved CXXC pairs</fullName>
    </submittedName>
</protein>
<dbReference type="eggNOG" id="COG3862">
    <property type="taxonomic scope" value="Bacteria"/>
</dbReference>
<gene>
    <name evidence="1" type="ORF">TheveDRAFT_0218</name>
</gene>
<dbReference type="STRING" id="926567.TheveDRAFT_0218"/>
<keyword evidence="2" id="KW-1185">Reference proteome</keyword>
<reference evidence="1 2" key="1">
    <citation type="submission" date="2011-10" db="EMBL/GenBank/DDBJ databases">
        <title>The Noncontiguous Finished genome of Thermanaerovibrio velox DSM 12556.</title>
        <authorList>
            <consortium name="US DOE Joint Genome Institute (JGI-PGF)"/>
            <person name="Lucas S."/>
            <person name="Copeland A."/>
            <person name="Lapidus A."/>
            <person name="Glavina del Rio T."/>
            <person name="Dalin E."/>
            <person name="Tice H."/>
            <person name="Bruce D."/>
            <person name="Goodwin L."/>
            <person name="Pitluck S."/>
            <person name="Peters L."/>
            <person name="Mikhailova N."/>
            <person name="Teshima H."/>
            <person name="Kyrpides N."/>
            <person name="Mavromatis K."/>
            <person name="Ivanova N."/>
            <person name="Markowitz V."/>
            <person name="Cheng J.-F."/>
            <person name="Hugenholtz P."/>
            <person name="Woyke T."/>
            <person name="Wu D."/>
            <person name="Spring S."/>
            <person name="Brambilla E.-M."/>
            <person name="Klenk H.-P."/>
            <person name="Eisen J.A."/>
        </authorList>
    </citation>
    <scope>NUCLEOTIDE SEQUENCE [LARGE SCALE GENOMIC DNA]</scope>
    <source>
        <strain evidence="1 2">DSM 12556</strain>
    </source>
</reference>
<dbReference type="CDD" id="cd00368">
    <property type="entry name" value="Molybdopterin-Binding"/>
    <property type="match status" value="1"/>
</dbReference>
<accession>H0UNJ4</accession>
<evidence type="ECO:0000313" key="1">
    <source>
        <dbReference type="EMBL" id="EHM09401.1"/>
    </source>
</evidence>
<dbReference type="HOGENOM" id="CLU_148086_0_0_0"/>
<organism evidence="1 2">
    <name type="scientific">Thermanaerovibrio velox DSM 12556</name>
    <dbReference type="NCBI Taxonomy" id="926567"/>
    <lineage>
        <taxon>Bacteria</taxon>
        <taxon>Thermotogati</taxon>
        <taxon>Synergistota</taxon>
        <taxon>Synergistia</taxon>
        <taxon>Synergistales</taxon>
        <taxon>Synergistaceae</taxon>
        <taxon>Thermanaerovibrio</taxon>
    </lineage>
</organism>
<proteinExistence type="predicted"/>
<dbReference type="Proteomes" id="UP000005730">
    <property type="component" value="Chromosome"/>
</dbReference>
<dbReference type="Gene3D" id="3.10.530.10">
    <property type="entry name" value="CPE0013-like"/>
    <property type="match status" value="1"/>
</dbReference>
<dbReference type="InterPro" id="IPR012460">
    <property type="entry name" value="DUF1667"/>
</dbReference>
<dbReference type="PANTHER" id="PTHR39450">
    <property type="entry name" value="MOLYBDOPTERIN OXIDOREDUCTASE, 4FE-4S CLUSTER-BINDING SUBUNIT"/>
    <property type="match status" value="1"/>
</dbReference>
<evidence type="ECO:0000313" key="2">
    <source>
        <dbReference type="Proteomes" id="UP000005730"/>
    </source>
</evidence>
<name>H0UNJ4_9BACT</name>
<sequence>MICVSCPVGCTLSVTLEGAEVVKVEGNQCPRGETYAVAEVRNPVRVFTSTVRVEGGALPVCPVRSRRPIPLDKVFDVARELARVKLVAPVEIGQVIIADVCGTGVDIVASRSLKRKES</sequence>
<dbReference type="EMBL" id="CM001377">
    <property type="protein sequence ID" value="EHM09401.1"/>
    <property type="molecule type" value="Genomic_DNA"/>
</dbReference>
<dbReference type="AlphaFoldDB" id="H0UNJ4"/>
<dbReference type="InterPro" id="IPR036593">
    <property type="entry name" value="CPE0013-like_sf"/>
</dbReference>